<comment type="caution">
    <text evidence="3">The sequence shown here is derived from an EMBL/GenBank/DDBJ whole genome shotgun (WGS) entry which is preliminary data.</text>
</comment>
<organism evidence="3 4">
    <name type="scientific">Punica granatum</name>
    <name type="common">Pomegranate</name>
    <dbReference type="NCBI Taxonomy" id="22663"/>
    <lineage>
        <taxon>Eukaryota</taxon>
        <taxon>Viridiplantae</taxon>
        <taxon>Streptophyta</taxon>
        <taxon>Embryophyta</taxon>
        <taxon>Tracheophyta</taxon>
        <taxon>Spermatophyta</taxon>
        <taxon>Magnoliopsida</taxon>
        <taxon>eudicotyledons</taxon>
        <taxon>Gunneridae</taxon>
        <taxon>Pentapetalae</taxon>
        <taxon>rosids</taxon>
        <taxon>malvids</taxon>
        <taxon>Myrtales</taxon>
        <taxon>Lythraceae</taxon>
        <taxon>Punica</taxon>
    </lineage>
</organism>
<dbReference type="Proteomes" id="UP000233551">
    <property type="component" value="Unassembled WGS sequence"/>
</dbReference>
<dbReference type="STRING" id="22663.A0A2I0IPD4"/>
<proteinExistence type="predicted"/>
<feature type="domain" description="Tf2-1-like SH3-like" evidence="2">
    <location>
        <begin position="231"/>
        <end position="292"/>
    </location>
</feature>
<gene>
    <name evidence="3" type="ORF">CRG98_033744</name>
</gene>
<dbReference type="PANTHER" id="PTHR35046">
    <property type="entry name" value="ZINC KNUCKLE (CCHC-TYPE) FAMILY PROTEIN"/>
    <property type="match status" value="1"/>
</dbReference>
<dbReference type="InterPro" id="IPR056924">
    <property type="entry name" value="SH3_Tf2-1"/>
</dbReference>
<accession>A0A2I0IPD4</accession>
<feature type="domain" description="Tf2-1-like SH3-like" evidence="2">
    <location>
        <begin position="481"/>
        <end position="542"/>
    </location>
</feature>
<protein>
    <recommendedName>
        <fullName evidence="2">Tf2-1-like SH3-like domain-containing protein</fullName>
    </recommendedName>
</protein>
<feature type="domain" description="Tf2-1-like SH3-like" evidence="2">
    <location>
        <begin position="722"/>
        <end position="768"/>
    </location>
</feature>
<name>A0A2I0IPD4_PUNGR</name>
<feature type="domain" description="Tf2-1-like SH3-like" evidence="2">
    <location>
        <begin position="356"/>
        <end position="417"/>
    </location>
</feature>
<feature type="domain" description="Tf2-1-like SH3-like" evidence="2">
    <location>
        <begin position="106"/>
        <end position="167"/>
    </location>
</feature>
<sequence>MTIRGRILSTQGRMMRQKTWGRHVEFEVGDFVWAVLTKDRFSAGDYHKPAARKIGPVEIVEKINSNVYRLKLPSHIRTADVFNVKHLIPYTGVADRRRRHVEFEVGDFVWAVLTKDRFSAGHYYKHAARKIGPAEIVEKINSNAYRLKLPSNIPTADVFNVKHLIPYPGDSSDDDDSRRNSLHPKENDAAEDLSFRALSNLGFEFDAYFLVFVELTGVADRRRRHVEFEVGDFVWAVLTKDRFSAGHYYKHAARKIGPAEIVEKINSNAYRLKLPSNIPTADVFNVKHLIPYPGDSSDDDDSRRNSLHPKENDAAEDLSFRALSNLGFEFDAYFLVFVELTGVADRRRRHVEFEVGDFVWAVLTKDRFSAGHYYKHAARKIGPAEIVEKINSNAYRLKLPSNIPTADVFNVKHLIPYPGDSSDDDDSRRNSLHPKENDAAEDLSFRALSNLGFEFDAYFLVFVELTGVADRRRRHVEFEVGDFVWAVLTKDRFSAGHYYKHAARKIGPAEIVEKINSNAYRLKLPSNIPTADVFNVKHLIPYPGDSSDDDDSRTNSFHPGSMMRQETWRRHVEFEVGDFVWAVLTKDRFSAGHYYKLAARKIGPVEIVEKINSNADRLILPSHIRTADVFNVKHLIPYTGDSKGDDDSRTNSLHPGENDAAEDLVIARTMTIRGGMLSTQGRMMRQKTWQVGYSLDDDDSRTNSLHPGVNDAAEDLDRFSAGDYHKLAAIKIGPVEIVEKINSNAYRLKLPSNIRTADVFNVKHLIPYTGYSQSLIHILMTQFRRKWHSEQNSPLRRDFSIFKANSIF</sequence>
<dbReference type="AlphaFoldDB" id="A0A2I0IPD4"/>
<evidence type="ECO:0000256" key="1">
    <source>
        <dbReference type="SAM" id="MobiDB-lite"/>
    </source>
</evidence>
<evidence type="ECO:0000313" key="4">
    <source>
        <dbReference type="Proteomes" id="UP000233551"/>
    </source>
</evidence>
<reference evidence="3 4" key="1">
    <citation type="submission" date="2017-11" db="EMBL/GenBank/DDBJ databases">
        <title>De-novo sequencing of pomegranate (Punica granatum L.) genome.</title>
        <authorList>
            <person name="Akparov Z."/>
            <person name="Amiraslanov A."/>
            <person name="Hajiyeva S."/>
            <person name="Abbasov M."/>
            <person name="Kaur K."/>
            <person name="Hamwieh A."/>
            <person name="Solovyev V."/>
            <person name="Salamov A."/>
            <person name="Braich B."/>
            <person name="Kosarev P."/>
            <person name="Mahmoud A."/>
            <person name="Hajiyev E."/>
            <person name="Babayeva S."/>
            <person name="Izzatullayeva V."/>
            <person name="Mammadov A."/>
            <person name="Mammadov A."/>
            <person name="Sharifova S."/>
            <person name="Ojaghi J."/>
            <person name="Eynullazada K."/>
            <person name="Bayramov B."/>
            <person name="Abdulazimova A."/>
            <person name="Shahmuradov I."/>
        </authorList>
    </citation>
    <scope>NUCLEOTIDE SEQUENCE [LARGE SCALE GENOMIC DNA]</scope>
    <source>
        <strain evidence="4">cv. AG2017</strain>
        <tissue evidence="3">Leaf</tissue>
    </source>
</reference>
<evidence type="ECO:0000259" key="2">
    <source>
        <dbReference type="Pfam" id="PF24626"/>
    </source>
</evidence>
<dbReference type="Pfam" id="PF24626">
    <property type="entry name" value="SH3_Tf2-1"/>
    <property type="match status" value="7"/>
</dbReference>
<dbReference type="EMBL" id="PGOL01002688">
    <property type="protein sequence ID" value="PKI45864.1"/>
    <property type="molecule type" value="Genomic_DNA"/>
</dbReference>
<feature type="domain" description="Tf2-1-like SH3-like" evidence="2">
    <location>
        <begin position="29"/>
        <end position="90"/>
    </location>
</feature>
<evidence type="ECO:0000313" key="3">
    <source>
        <dbReference type="EMBL" id="PKI45864.1"/>
    </source>
</evidence>
<dbReference type="PANTHER" id="PTHR35046:SF18">
    <property type="entry name" value="RNA-DIRECTED DNA POLYMERASE"/>
    <property type="match status" value="1"/>
</dbReference>
<feature type="domain" description="Tf2-1-like SH3-like" evidence="2">
    <location>
        <begin position="577"/>
        <end position="638"/>
    </location>
</feature>
<feature type="region of interest" description="Disordered" evidence="1">
    <location>
        <begin position="640"/>
        <end position="660"/>
    </location>
</feature>
<keyword evidence="4" id="KW-1185">Reference proteome</keyword>